<evidence type="ECO:0000256" key="2">
    <source>
        <dbReference type="ARBA" id="ARBA00005688"/>
    </source>
</evidence>
<protein>
    <submittedName>
        <fullName evidence="7">Potassium voltage-gated channel subfamily E member 1</fullName>
    </submittedName>
</protein>
<dbReference type="Proteomes" id="UP001295444">
    <property type="component" value="Chromosome 01"/>
</dbReference>
<dbReference type="GO" id="GO:0008076">
    <property type="term" value="C:voltage-gated potassium channel complex"/>
    <property type="evidence" value="ECO:0007669"/>
    <property type="project" value="TreeGrafter"/>
</dbReference>
<organism evidence="7 8">
    <name type="scientific">Pelobates cultripes</name>
    <name type="common">Western spadefoot toad</name>
    <dbReference type="NCBI Taxonomy" id="61616"/>
    <lineage>
        <taxon>Eukaryota</taxon>
        <taxon>Metazoa</taxon>
        <taxon>Chordata</taxon>
        <taxon>Craniata</taxon>
        <taxon>Vertebrata</taxon>
        <taxon>Euteleostomi</taxon>
        <taxon>Amphibia</taxon>
        <taxon>Batrachia</taxon>
        <taxon>Anura</taxon>
        <taxon>Pelobatoidea</taxon>
        <taxon>Pelobatidae</taxon>
        <taxon>Pelobates</taxon>
    </lineage>
</organism>
<dbReference type="GO" id="GO:0060307">
    <property type="term" value="P:regulation of ventricular cardiac muscle cell membrane repolarization"/>
    <property type="evidence" value="ECO:0007669"/>
    <property type="project" value="TreeGrafter"/>
</dbReference>
<dbReference type="PANTHER" id="PTHR15282">
    <property type="entry name" value="POTASSIUM VOLTAGE-GATED CHANNEL SUBFAMILY E MEMBER 1, 3"/>
    <property type="match status" value="1"/>
</dbReference>
<keyword evidence="3 6" id="KW-0812">Transmembrane</keyword>
<comment type="similarity">
    <text evidence="2">Belongs to the potassium channel KCNE family.</text>
</comment>
<dbReference type="PANTHER" id="PTHR15282:SF10">
    <property type="entry name" value="POTASSIUM VOLTAGE-GATED CHANNEL SUBFAMILY E MEMBER 1"/>
    <property type="match status" value="1"/>
</dbReference>
<accession>A0AAD1QWW6</accession>
<feature type="transmembrane region" description="Helical" evidence="6">
    <location>
        <begin position="39"/>
        <end position="61"/>
    </location>
</feature>
<comment type="subcellular location">
    <subcellularLocation>
        <location evidence="1">Membrane</location>
        <topology evidence="1">Single-pass membrane protein</topology>
    </subcellularLocation>
</comment>
<evidence type="ECO:0000256" key="4">
    <source>
        <dbReference type="ARBA" id="ARBA00022989"/>
    </source>
</evidence>
<sequence length="119" mass="13512">MDNMAVANTTELNTLLLTYINTNQPSNTTITKPVDIMEVVYVLLLLGFFGFFTFGIMFSYIRSKKREHSDDPYNTYIAKDWKKNETLPIAVRLASSCYIAENQFAAEQPTTQLPSISTN</sequence>
<dbReference type="GO" id="GO:0097623">
    <property type="term" value="P:potassium ion export across plasma membrane"/>
    <property type="evidence" value="ECO:0007669"/>
    <property type="project" value="TreeGrafter"/>
</dbReference>
<evidence type="ECO:0000256" key="3">
    <source>
        <dbReference type="ARBA" id="ARBA00022692"/>
    </source>
</evidence>
<dbReference type="InterPro" id="IPR000369">
    <property type="entry name" value="K_chnl_KCNE"/>
</dbReference>
<evidence type="ECO:0000256" key="6">
    <source>
        <dbReference type="SAM" id="Phobius"/>
    </source>
</evidence>
<proteinExistence type="inferred from homology"/>
<evidence type="ECO:0000256" key="1">
    <source>
        <dbReference type="ARBA" id="ARBA00004167"/>
    </source>
</evidence>
<keyword evidence="8" id="KW-1185">Reference proteome</keyword>
<reference evidence="7" key="1">
    <citation type="submission" date="2022-03" db="EMBL/GenBank/DDBJ databases">
        <authorList>
            <person name="Alioto T."/>
            <person name="Alioto T."/>
            <person name="Gomez Garrido J."/>
        </authorList>
    </citation>
    <scope>NUCLEOTIDE SEQUENCE</scope>
</reference>
<dbReference type="Pfam" id="PF02060">
    <property type="entry name" value="ISK_Channel"/>
    <property type="match status" value="1"/>
</dbReference>
<dbReference type="GO" id="GO:0005251">
    <property type="term" value="F:delayed rectifier potassium channel activity"/>
    <property type="evidence" value="ECO:0007669"/>
    <property type="project" value="TreeGrafter"/>
</dbReference>
<evidence type="ECO:0000313" key="8">
    <source>
        <dbReference type="Proteomes" id="UP001295444"/>
    </source>
</evidence>
<name>A0AAD1QWW6_PELCU</name>
<dbReference type="GO" id="GO:1902282">
    <property type="term" value="F:voltage-gated potassium channel activity involved in ventricular cardiac muscle cell action potential repolarization"/>
    <property type="evidence" value="ECO:0007669"/>
    <property type="project" value="TreeGrafter"/>
</dbReference>
<dbReference type="GO" id="GO:0015459">
    <property type="term" value="F:potassium channel regulator activity"/>
    <property type="evidence" value="ECO:0007669"/>
    <property type="project" value="TreeGrafter"/>
</dbReference>
<dbReference type="EMBL" id="OW240912">
    <property type="protein sequence ID" value="CAH2219209.1"/>
    <property type="molecule type" value="Genomic_DNA"/>
</dbReference>
<keyword evidence="4 6" id="KW-1133">Transmembrane helix</keyword>
<dbReference type="GO" id="GO:0044325">
    <property type="term" value="F:transmembrane transporter binding"/>
    <property type="evidence" value="ECO:0007669"/>
    <property type="project" value="TreeGrafter"/>
</dbReference>
<gene>
    <name evidence="7" type="ORF">PECUL_23A017821</name>
</gene>
<evidence type="ECO:0000256" key="5">
    <source>
        <dbReference type="ARBA" id="ARBA00023136"/>
    </source>
</evidence>
<evidence type="ECO:0000313" key="7">
    <source>
        <dbReference type="EMBL" id="CAH2219209.1"/>
    </source>
</evidence>
<dbReference type="PRINTS" id="PR00168">
    <property type="entry name" value="KCNECHANNEL"/>
</dbReference>
<keyword evidence="5 6" id="KW-0472">Membrane</keyword>
<dbReference type="AlphaFoldDB" id="A0AAD1QWW6"/>
<dbReference type="GO" id="GO:0086091">
    <property type="term" value="P:regulation of heart rate by cardiac conduction"/>
    <property type="evidence" value="ECO:0007669"/>
    <property type="project" value="TreeGrafter"/>
</dbReference>